<dbReference type="SUPFAM" id="SSF55874">
    <property type="entry name" value="ATPase domain of HSP90 chaperone/DNA topoisomerase II/histidine kinase"/>
    <property type="match status" value="1"/>
</dbReference>
<keyword evidence="1" id="KW-0472">Membrane</keyword>
<keyword evidence="2" id="KW-0732">Signal</keyword>
<dbReference type="Gene3D" id="3.30.565.10">
    <property type="entry name" value="Histidine kinase-like ATPase, C-terminal domain"/>
    <property type="match status" value="1"/>
</dbReference>
<dbReference type="Proteomes" id="UP000583266">
    <property type="component" value="Unassembled WGS sequence"/>
</dbReference>
<comment type="caution">
    <text evidence="4">The sequence shown here is derived from an EMBL/GenBank/DDBJ whole genome shotgun (WGS) entry which is preliminary data.</text>
</comment>
<dbReference type="GO" id="GO:0000155">
    <property type="term" value="F:phosphorelay sensor kinase activity"/>
    <property type="evidence" value="ECO:0007669"/>
    <property type="project" value="InterPro"/>
</dbReference>
<evidence type="ECO:0000256" key="1">
    <source>
        <dbReference type="SAM" id="Phobius"/>
    </source>
</evidence>
<dbReference type="PANTHER" id="PTHR34220:SF7">
    <property type="entry name" value="SENSOR HISTIDINE KINASE YPDA"/>
    <property type="match status" value="1"/>
</dbReference>
<dbReference type="GO" id="GO:0016020">
    <property type="term" value="C:membrane"/>
    <property type="evidence" value="ECO:0007669"/>
    <property type="project" value="InterPro"/>
</dbReference>
<reference evidence="4 5" key="1">
    <citation type="submission" date="2020-04" db="EMBL/GenBank/DDBJ databases">
        <title>Chitinophaga sp. G-6-1-13 sp. nov., isolated from soil.</title>
        <authorList>
            <person name="Dahal R.H."/>
            <person name="Chaudhary D.K."/>
        </authorList>
    </citation>
    <scope>NUCLEOTIDE SEQUENCE [LARGE SCALE GENOMIC DNA]</scope>
    <source>
        <strain evidence="4 5">G-6-1-13</strain>
    </source>
</reference>
<dbReference type="RefSeq" id="WP_169226814.1">
    <property type="nucleotide sequence ID" value="NZ_JABBGC010000002.1"/>
</dbReference>
<evidence type="ECO:0000313" key="4">
    <source>
        <dbReference type="EMBL" id="NML39756.1"/>
    </source>
</evidence>
<dbReference type="AlphaFoldDB" id="A0A848GMU2"/>
<name>A0A848GMU2_9BACT</name>
<accession>A0A848GMU2</accession>
<keyword evidence="1" id="KW-0812">Transmembrane</keyword>
<evidence type="ECO:0000259" key="3">
    <source>
        <dbReference type="Pfam" id="PF06580"/>
    </source>
</evidence>
<gene>
    <name evidence="4" type="ORF">HHL17_21335</name>
</gene>
<keyword evidence="1" id="KW-1133">Transmembrane helix</keyword>
<sequence length="666" mass="76585">MSVKRCFNRYSCGVLFCMLMWGIVHAQEISPIEKAAREGYSKRFTDSTASIQIQLNALRLAEEKKSKADQAICQAYLAMTHRRLLHLKEFTRYAEQSYHIAGTTSDARAKAFASWAMGSLKSYIEDKSRALDYMLEAYGLFTKLEANDLCARIGADISYLFSPGSEEKVKKYADAALAYAEKTGEPENILHARLAVGSYLSDRTASGDHGQWQEAVTFFRQTIELAEKEETKIISKSNIGIAYINLAVLYLNSHKPTDEQAFLACLEKASHIAQQYDLKNVYRSAIGLRGQFFLEKGEYRIAENLFKTGIAYQQALPYKDNYLLAAFYGCLKDLAAREKDYAAYYAYDIPFVRYNQLKYDESTQQMLQNADARFESDKKITRISQLEQENQLQKKNKLLGYGIAAVLLTGLVFMYRSYYYRQRYYQNREDILQQQQANNELRMQLMEKETLESLAEKLSLERRLLQSQMDPHFIFNALGNIQGMILQQDTALAVAYLSKFARLSRRVLEHSRMEKITLEEEIETLKNYIELQQLRLNKGFDYHIECETSIDPQLLLPPLLIQPFVENAIEHGLKPLASSQRGLLSIRFHEQSNEHILVCTITDNGIGLTESRRRKTHDSHRSLSTKITDERLLLMLKDNPHTRLEVREQPVTDGQGTIVTLYIPII</sequence>
<dbReference type="Gene3D" id="1.25.40.10">
    <property type="entry name" value="Tetratricopeptide repeat domain"/>
    <property type="match status" value="2"/>
</dbReference>
<dbReference type="InterPro" id="IPR010559">
    <property type="entry name" value="Sig_transdc_His_kin_internal"/>
</dbReference>
<organism evidence="4 5">
    <name type="scientific">Chitinophaga fulva</name>
    <dbReference type="NCBI Taxonomy" id="2728842"/>
    <lineage>
        <taxon>Bacteria</taxon>
        <taxon>Pseudomonadati</taxon>
        <taxon>Bacteroidota</taxon>
        <taxon>Chitinophagia</taxon>
        <taxon>Chitinophagales</taxon>
        <taxon>Chitinophagaceae</taxon>
        <taxon>Chitinophaga</taxon>
    </lineage>
</organism>
<feature type="signal peptide" evidence="2">
    <location>
        <begin position="1"/>
        <end position="26"/>
    </location>
</feature>
<dbReference type="InterPro" id="IPR050640">
    <property type="entry name" value="Bact_2-comp_sensor_kinase"/>
</dbReference>
<feature type="chain" id="PRO_5032312510" evidence="2">
    <location>
        <begin position="27"/>
        <end position="666"/>
    </location>
</feature>
<evidence type="ECO:0000313" key="5">
    <source>
        <dbReference type="Proteomes" id="UP000583266"/>
    </source>
</evidence>
<dbReference type="Pfam" id="PF06580">
    <property type="entry name" value="His_kinase"/>
    <property type="match status" value="1"/>
</dbReference>
<dbReference type="InterPro" id="IPR011990">
    <property type="entry name" value="TPR-like_helical_dom_sf"/>
</dbReference>
<dbReference type="EMBL" id="JABBGC010000002">
    <property type="protein sequence ID" value="NML39756.1"/>
    <property type="molecule type" value="Genomic_DNA"/>
</dbReference>
<keyword evidence="5" id="KW-1185">Reference proteome</keyword>
<feature type="transmembrane region" description="Helical" evidence="1">
    <location>
        <begin position="398"/>
        <end position="418"/>
    </location>
</feature>
<proteinExistence type="predicted"/>
<dbReference type="InterPro" id="IPR036890">
    <property type="entry name" value="HATPase_C_sf"/>
</dbReference>
<keyword evidence="4" id="KW-0808">Transferase</keyword>
<dbReference type="SUPFAM" id="SSF48452">
    <property type="entry name" value="TPR-like"/>
    <property type="match status" value="1"/>
</dbReference>
<dbReference type="PANTHER" id="PTHR34220">
    <property type="entry name" value="SENSOR HISTIDINE KINASE YPDA"/>
    <property type="match status" value="1"/>
</dbReference>
<keyword evidence="4" id="KW-0418">Kinase</keyword>
<feature type="domain" description="Signal transduction histidine kinase internal region" evidence="3">
    <location>
        <begin position="461"/>
        <end position="538"/>
    </location>
</feature>
<protein>
    <submittedName>
        <fullName evidence="4">Histidine kinase</fullName>
    </submittedName>
</protein>
<evidence type="ECO:0000256" key="2">
    <source>
        <dbReference type="SAM" id="SignalP"/>
    </source>
</evidence>